<keyword evidence="3" id="KW-0963">Cytoplasm</keyword>
<feature type="region of interest" description="Disordered" evidence="5">
    <location>
        <begin position="164"/>
        <end position="197"/>
    </location>
</feature>
<evidence type="ECO:0000313" key="8">
    <source>
        <dbReference type="Proteomes" id="UP000009192"/>
    </source>
</evidence>
<evidence type="ECO:0000256" key="1">
    <source>
        <dbReference type="ARBA" id="ARBA00004245"/>
    </source>
</evidence>
<dbReference type="AlphaFoldDB" id="B4L758"/>
<dbReference type="Pfam" id="PF06886">
    <property type="entry name" value="TPX2"/>
    <property type="match status" value="1"/>
</dbReference>
<organism evidence="7 8">
    <name type="scientific">Drosophila mojavensis</name>
    <name type="common">Fruit fly</name>
    <dbReference type="NCBI Taxonomy" id="7230"/>
    <lineage>
        <taxon>Eukaryota</taxon>
        <taxon>Metazoa</taxon>
        <taxon>Ecdysozoa</taxon>
        <taxon>Arthropoda</taxon>
        <taxon>Hexapoda</taxon>
        <taxon>Insecta</taxon>
        <taxon>Pterygota</taxon>
        <taxon>Neoptera</taxon>
        <taxon>Endopterygota</taxon>
        <taxon>Diptera</taxon>
        <taxon>Brachycera</taxon>
        <taxon>Muscomorpha</taxon>
        <taxon>Ephydroidea</taxon>
        <taxon>Drosophilidae</taxon>
        <taxon>Drosophila</taxon>
    </lineage>
</organism>
<dbReference type="HOGENOM" id="CLU_855977_0_0_1"/>
<dbReference type="OrthoDB" id="1684416at2759"/>
<feature type="domain" description="TPX2 C-terminal" evidence="6">
    <location>
        <begin position="388"/>
        <end position="444"/>
    </location>
</feature>
<dbReference type="InParanoid" id="B4L758"/>
<evidence type="ECO:0000259" key="6">
    <source>
        <dbReference type="Pfam" id="PF06886"/>
    </source>
</evidence>
<evidence type="ECO:0000256" key="2">
    <source>
        <dbReference type="ARBA" id="ARBA00005885"/>
    </source>
</evidence>
<dbReference type="KEGG" id="dmo:Dmoj_GI16488"/>
<dbReference type="InterPro" id="IPR027329">
    <property type="entry name" value="TPX2_C"/>
</dbReference>
<feature type="compositionally biased region" description="Basic and acidic residues" evidence="5">
    <location>
        <begin position="411"/>
        <end position="440"/>
    </location>
</feature>
<dbReference type="EMBL" id="CH933812">
    <property type="protein sequence ID" value="EDW06204.2"/>
    <property type="molecule type" value="Genomic_DNA"/>
</dbReference>
<gene>
    <name evidence="7" type="primary">Dmoj\GI16488</name>
    <name evidence="7" type="ORF">Dmoj_GI16488</name>
</gene>
<comment type="subcellular location">
    <subcellularLocation>
        <location evidence="1">Cytoplasm</location>
        <location evidence="1">Cytoskeleton</location>
    </subcellularLocation>
</comment>
<dbReference type="eggNOG" id="ENOG502TBB4">
    <property type="taxonomic scope" value="Eukaryota"/>
</dbReference>
<sequence>MANISNNEYKKTDFDWNEISVGDYNLDHSQNFFAAASSNKANALGDTIDFMDNYNNSKSGNLNSDWNEPKTADYKMEYSNDLSALASTSNKENMGDQLNWNNEKMTREQQDRSVCDQNLNDDDIVKLNTSELLRENALQDKPVCDQNLNVEDIVKLRTIERLGEDGPEDKSACDPYLNEGNTSDGKAEQEEKEDQSASYQNLNEDYIVHIESELQLQLQLDLSTDSHQAEGDKVESLPIPKQAESISDQEMEVNEILGLKPRLKLNWTPKPKNQSEPVSAGKAPRVYECKDVYQMKREMIMRQREEEERKAREFHSKPVPNFKALHKRLADTIVTHKITVPVTPETLKHSYEHLQRRKSREENSKLLQQEHDNARNLRRAGLAEVKPFQLRADQRVRERREYNNVVQCNLDEKKKQQDEQRKQREMEEVKELRKMTEFKARPNPFK</sequence>
<evidence type="ECO:0000256" key="5">
    <source>
        <dbReference type="SAM" id="MobiDB-lite"/>
    </source>
</evidence>
<dbReference type="FunCoup" id="B4L758">
    <property type="interactions" value="11"/>
</dbReference>
<feature type="region of interest" description="Disordered" evidence="5">
    <location>
        <begin position="411"/>
        <end position="446"/>
    </location>
</feature>
<dbReference type="GO" id="GO:0005856">
    <property type="term" value="C:cytoskeleton"/>
    <property type="evidence" value="ECO:0007669"/>
    <property type="project" value="UniProtKB-SubCell"/>
</dbReference>
<proteinExistence type="inferred from homology"/>
<protein>
    <submittedName>
        <fullName evidence="7">Uncharacterized protein, isoform C</fullName>
    </submittedName>
</protein>
<evidence type="ECO:0000256" key="3">
    <source>
        <dbReference type="ARBA" id="ARBA00022490"/>
    </source>
</evidence>
<comment type="similarity">
    <text evidence="2">Belongs to the TPX2 family.</text>
</comment>
<evidence type="ECO:0000256" key="4">
    <source>
        <dbReference type="ARBA" id="ARBA00023212"/>
    </source>
</evidence>
<name>B4L758_DROMO</name>
<dbReference type="Proteomes" id="UP000009192">
    <property type="component" value="Unassembled WGS sequence"/>
</dbReference>
<reference evidence="7 8" key="1">
    <citation type="journal article" date="2007" name="Nature">
        <title>Evolution of genes and genomes on the Drosophila phylogeny.</title>
        <authorList>
            <consortium name="Drosophila 12 Genomes Consortium"/>
            <person name="Clark A.G."/>
            <person name="Eisen M.B."/>
            <person name="Smith D.R."/>
            <person name="Bergman C.M."/>
            <person name="Oliver B."/>
            <person name="Markow T.A."/>
            <person name="Kaufman T.C."/>
            <person name="Kellis M."/>
            <person name="Gelbart W."/>
            <person name="Iyer V.N."/>
            <person name="Pollard D.A."/>
            <person name="Sackton T.B."/>
            <person name="Larracuente A.M."/>
            <person name="Singh N.D."/>
            <person name="Abad J.P."/>
            <person name="Abt D.N."/>
            <person name="Adryan B."/>
            <person name="Aguade M."/>
            <person name="Akashi H."/>
            <person name="Anderson W.W."/>
            <person name="Aquadro C.F."/>
            <person name="Ardell D.H."/>
            <person name="Arguello R."/>
            <person name="Artieri C.G."/>
            <person name="Barbash D.A."/>
            <person name="Barker D."/>
            <person name="Barsanti P."/>
            <person name="Batterham P."/>
            <person name="Batzoglou S."/>
            <person name="Begun D."/>
            <person name="Bhutkar A."/>
            <person name="Blanco E."/>
            <person name="Bosak S.A."/>
            <person name="Bradley R.K."/>
            <person name="Brand A.D."/>
            <person name="Brent M.R."/>
            <person name="Brooks A.N."/>
            <person name="Brown R.H."/>
            <person name="Butlin R.K."/>
            <person name="Caggese C."/>
            <person name="Calvi B.R."/>
            <person name="Bernardo de Carvalho A."/>
            <person name="Caspi A."/>
            <person name="Castrezana S."/>
            <person name="Celniker S.E."/>
            <person name="Chang J.L."/>
            <person name="Chapple C."/>
            <person name="Chatterji S."/>
            <person name="Chinwalla A."/>
            <person name="Civetta A."/>
            <person name="Clifton S.W."/>
            <person name="Comeron J.M."/>
            <person name="Costello J.C."/>
            <person name="Coyne J.A."/>
            <person name="Daub J."/>
            <person name="David R.G."/>
            <person name="Delcher A.L."/>
            <person name="Delehaunty K."/>
            <person name="Do C.B."/>
            <person name="Ebling H."/>
            <person name="Edwards K."/>
            <person name="Eickbush T."/>
            <person name="Evans J.D."/>
            <person name="Filipski A."/>
            <person name="Findeiss S."/>
            <person name="Freyhult E."/>
            <person name="Fulton L."/>
            <person name="Fulton R."/>
            <person name="Garcia A.C."/>
            <person name="Gardiner A."/>
            <person name="Garfield D.A."/>
            <person name="Garvin B.E."/>
            <person name="Gibson G."/>
            <person name="Gilbert D."/>
            <person name="Gnerre S."/>
            <person name="Godfrey J."/>
            <person name="Good R."/>
            <person name="Gotea V."/>
            <person name="Gravely B."/>
            <person name="Greenberg A.J."/>
            <person name="Griffiths-Jones S."/>
            <person name="Gross S."/>
            <person name="Guigo R."/>
            <person name="Gustafson E.A."/>
            <person name="Haerty W."/>
            <person name="Hahn M.W."/>
            <person name="Halligan D.L."/>
            <person name="Halpern A.L."/>
            <person name="Halter G.M."/>
            <person name="Han M.V."/>
            <person name="Heger A."/>
            <person name="Hillier L."/>
            <person name="Hinrichs A.S."/>
            <person name="Holmes I."/>
            <person name="Hoskins R.A."/>
            <person name="Hubisz M.J."/>
            <person name="Hultmark D."/>
            <person name="Huntley M.A."/>
            <person name="Jaffe D.B."/>
            <person name="Jagadeeshan S."/>
            <person name="Jeck W.R."/>
            <person name="Johnson J."/>
            <person name="Jones C.D."/>
            <person name="Jordan W.C."/>
            <person name="Karpen G.H."/>
            <person name="Kataoka E."/>
            <person name="Keightley P.D."/>
            <person name="Kheradpour P."/>
            <person name="Kirkness E.F."/>
            <person name="Koerich L.B."/>
            <person name="Kristiansen K."/>
            <person name="Kudrna D."/>
            <person name="Kulathinal R.J."/>
            <person name="Kumar S."/>
            <person name="Kwok R."/>
            <person name="Lander E."/>
            <person name="Langley C.H."/>
            <person name="Lapoint R."/>
            <person name="Lazzaro B.P."/>
            <person name="Lee S.J."/>
            <person name="Levesque L."/>
            <person name="Li R."/>
            <person name="Lin C.F."/>
            <person name="Lin M.F."/>
            <person name="Lindblad-Toh K."/>
            <person name="Llopart A."/>
            <person name="Long M."/>
            <person name="Low L."/>
            <person name="Lozovsky E."/>
            <person name="Lu J."/>
            <person name="Luo M."/>
            <person name="Machado C.A."/>
            <person name="Makalowski W."/>
            <person name="Marzo M."/>
            <person name="Matsuda M."/>
            <person name="Matzkin L."/>
            <person name="McAllister B."/>
            <person name="McBride C.S."/>
            <person name="McKernan B."/>
            <person name="McKernan K."/>
            <person name="Mendez-Lago M."/>
            <person name="Minx P."/>
            <person name="Mollenhauer M.U."/>
            <person name="Montooth K."/>
            <person name="Mount S.M."/>
            <person name="Mu X."/>
            <person name="Myers E."/>
            <person name="Negre B."/>
            <person name="Newfeld S."/>
            <person name="Nielsen R."/>
            <person name="Noor M.A."/>
            <person name="O'Grady P."/>
            <person name="Pachter L."/>
            <person name="Papaceit M."/>
            <person name="Parisi M.J."/>
            <person name="Parisi M."/>
            <person name="Parts L."/>
            <person name="Pedersen J.S."/>
            <person name="Pesole G."/>
            <person name="Phillippy A.M."/>
            <person name="Ponting C.P."/>
            <person name="Pop M."/>
            <person name="Porcelli D."/>
            <person name="Powell J.R."/>
            <person name="Prohaska S."/>
            <person name="Pruitt K."/>
            <person name="Puig M."/>
            <person name="Quesneville H."/>
            <person name="Ram K.R."/>
            <person name="Rand D."/>
            <person name="Rasmussen M.D."/>
            <person name="Reed L.K."/>
            <person name="Reenan R."/>
            <person name="Reily A."/>
            <person name="Remington K.A."/>
            <person name="Rieger T.T."/>
            <person name="Ritchie M.G."/>
            <person name="Robin C."/>
            <person name="Rogers Y.H."/>
            <person name="Rohde C."/>
            <person name="Rozas J."/>
            <person name="Rubenfield M.J."/>
            <person name="Ruiz A."/>
            <person name="Russo S."/>
            <person name="Salzberg S.L."/>
            <person name="Sanchez-Gracia A."/>
            <person name="Saranga D.J."/>
            <person name="Sato H."/>
            <person name="Schaeffer S.W."/>
            <person name="Schatz M.C."/>
            <person name="Schlenke T."/>
            <person name="Schwartz R."/>
            <person name="Segarra C."/>
            <person name="Singh R.S."/>
            <person name="Sirot L."/>
            <person name="Sirota M."/>
            <person name="Sisneros N.B."/>
            <person name="Smith C.D."/>
            <person name="Smith T.F."/>
            <person name="Spieth J."/>
            <person name="Stage D.E."/>
            <person name="Stark A."/>
            <person name="Stephan W."/>
            <person name="Strausberg R.L."/>
            <person name="Strempel S."/>
            <person name="Sturgill D."/>
            <person name="Sutton G."/>
            <person name="Sutton G.G."/>
            <person name="Tao W."/>
            <person name="Teichmann S."/>
            <person name="Tobari Y.N."/>
            <person name="Tomimura Y."/>
            <person name="Tsolas J.M."/>
            <person name="Valente V.L."/>
            <person name="Venter E."/>
            <person name="Venter J.C."/>
            <person name="Vicario S."/>
            <person name="Vieira F.G."/>
            <person name="Vilella A.J."/>
            <person name="Villasante A."/>
            <person name="Walenz B."/>
            <person name="Wang J."/>
            <person name="Wasserman M."/>
            <person name="Watts T."/>
            <person name="Wilson D."/>
            <person name="Wilson R.K."/>
            <person name="Wing R.A."/>
            <person name="Wolfner M.F."/>
            <person name="Wong A."/>
            <person name="Wong G.K."/>
            <person name="Wu C.I."/>
            <person name="Wu G."/>
            <person name="Yamamoto D."/>
            <person name="Yang H.P."/>
            <person name="Yang S.P."/>
            <person name="Yorke J.A."/>
            <person name="Yoshida K."/>
            <person name="Zdobnov E."/>
            <person name="Zhang P."/>
            <person name="Zhang Y."/>
            <person name="Zimin A.V."/>
            <person name="Baldwin J."/>
            <person name="Abdouelleil A."/>
            <person name="Abdulkadir J."/>
            <person name="Abebe A."/>
            <person name="Abera B."/>
            <person name="Abreu J."/>
            <person name="Acer S.C."/>
            <person name="Aftuck L."/>
            <person name="Alexander A."/>
            <person name="An P."/>
            <person name="Anderson E."/>
            <person name="Anderson S."/>
            <person name="Arachi H."/>
            <person name="Azer M."/>
            <person name="Bachantsang P."/>
            <person name="Barry A."/>
            <person name="Bayul T."/>
            <person name="Berlin A."/>
            <person name="Bessette D."/>
            <person name="Bloom T."/>
            <person name="Blye J."/>
            <person name="Boguslavskiy L."/>
            <person name="Bonnet C."/>
            <person name="Boukhgalter B."/>
            <person name="Bourzgui I."/>
            <person name="Brown A."/>
            <person name="Cahill P."/>
            <person name="Channer S."/>
            <person name="Cheshatsang Y."/>
            <person name="Chuda L."/>
            <person name="Citroen M."/>
            <person name="Collymore A."/>
            <person name="Cooke P."/>
            <person name="Costello M."/>
            <person name="D'Aco K."/>
            <person name="Daza R."/>
            <person name="De Haan G."/>
            <person name="DeGray S."/>
            <person name="DeMaso C."/>
            <person name="Dhargay N."/>
            <person name="Dooley K."/>
            <person name="Dooley E."/>
            <person name="Doricent M."/>
            <person name="Dorje P."/>
            <person name="Dorjee K."/>
            <person name="Dupes A."/>
            <person name="Elong R."/>
            <person name="Falk J."/>
            <person name="Farina A."/>
            <person name="Faro S."/>
            <person name="Ferguson D."/>
            <person name="Fisher S."/>
            <person name="Foley C.D."/>
            <person name="Franke A."/>
            <person name="Friedrich D."/>
            <person name="Gadbois L."/>
            <person name="Gearin G."/>
            <person name="Gearin C.R."/>
            <person name="Giannoukos G."/>
            <person name="Goode T."/>
            <person name="Graham J."/>
            <person name="Grandbois E."/>
            <person name="Grewal S."/>
            <person name="Gyaltsen K."/>
            <person name="Hafez N."/>
            <person name="Hagos B."/>
            <person name="Hall J."/>
            <person name="Henson C."/>
            <person name="Hollinger A."/>
            <person name="Honan T."/>
            <person name="Huard M.D."/>
            <person name="Hughes L."/>
            <person name="Hurhula B."/>
            <person name="Husby M.E."/>
            <person name="Kamat A."/>
            <person name="Kanga B."/>
            <person name="Kashin S."/>
            <person name="Khazanovich D."/>
            <person name="Kisner P."/>
            <person name="Lance K."/>
            <person name="Lara M."/>
            <person name="Lee W."/>
            <person name="Lennon N."/>
            <person name="Letendre F."/>
            <person name="LeVine R."/>
            <person name="Lipovsky A."/>
            <person name="Liu X."/>
            <person name="Liu J."/>
            <person name="Liu S."/>
            <person name="Lokyitsang T."/>
            <person name="Lokyitsang Y."/>
            <person name="Lubonja R."/>
            <person name="Lui A."/>
            <person name="MacDonald P."/>
            <person name="Magnisalis V."/>
            <person name="Maru K."/>
            <person name="Matthews C."/>
            <person name="McCusker W."/>
            <person name="McDonough S."/>
            <person name="Mehta T."/>
            <person name="Meldrim J."/>
            <person name="Meneus L."/>
            <person name="Mihai O."/>
            <person name="Mihalev A."/>
            <person name="Mihova T."/>
            <person name="Mittelman R."/>
            <person name="Mlenga V."/>
            <person name="Montmayeur A."/>
            <person name="Mulrain L."/>
            <person name="Navidi A."/>
            <person name="Naylor J."/>
            <person name="Negash T."/>
            <person name="Nguyen T."/>
            <person name="Nguyen N."/>
            <person name="Nicol R."/>
            <person name="Norbu C."/>
            <person name="Norbu N."/>
            <person name="Novod N."/>
            <person name="O'Neill B."/>
            <person name="Osman S."/>
            <person name="Markiewicz E."/>
            <person name="Oyono O.L."/>
            <person name="Patti C."/>
            <person name="Phunkhang P."/>
            <person name="Pierre F."/>
            <person name="Priest M."/>
            <person name="Raghuraman S."/>
            <person name="Rege F."/>
            <person name="Reyes R."/>
            <person name="Rise C."/>
            <person name="Rogov P."/>
            <person name="Ross K."/>
            <person name="Ryan E."/>
            <person name="Settipalli S."/>
            <person name="Shea T."/>
            <person name="Sherpa N."/>
            <person name="Shi L."/>
            <person name="Shih D."/>
            <person name="Sparrow T."/>
            <person name="Spaulding J."/>
            <person name="Stalker J."/>
            <person name="Stange-Thomann N."/>
            <person name="Stavropoulos S."/>
            <person name="Stone C."/>
            <person name="Strader C."/>
            <person name="Tesfaye S."/>
            <person name="Thomson T."/>
            <person name="Thoulutsang Y."/>
            <person name="Thoulutsang D."/>
            <person name="Topham K."/>
            <person name="Topping I."/>
            <person name="Tsamla T."/>
            <person name="Vassiliev H."/>
            <person name="Vo A."/>
            <person name="Wangchuk T."/>
            <person name="Wangdi T."/>
            <person name="Weiand M."/>
            <person name="Wilkinson J."/>
            <person name="Wilson A."/>
            <person name="Yadav S."/>
            <person name="Young G."/>
            <person name="Yu Q."/>
            <person name="Zembek L."/>
            <person name="Zhong D."/>
            <person name="Zimmer A."/>
            <person name="Zwirko Z."/>
            <person name="Jaffe D.B."/>
            <person name="Alvarez P."/>
            <person name="Brockman W."/>
            <person name="Butler J."/>
            <person name="Chin C."/>
            <person name="Gnerre S."/>
            <person name="Grabherr M."/>
            <person name="Kleber M."/>
            <person name="Mauceli E."/>
            <person name="MacCallum I."/>
        </authorList>
    </citation>
    <scope>NUCLEOTIDE SEQUENCE [LARGE SCALE GENOMIC DNA]</scope>
    <source>
        <strain evidence="8">Tucson 15081-1352.22</strain>
    </source>
</reference>
<keyword evidence="4" id="KW-0206">Cytoskeleton</keyword>
<keyword evidence="8" id="KW-1185">Reference proteome</keyword>
<accession>B4L758</accession>
<evidence type="ECO:0000313" key="7">
    <source>
        <dbReference type="EMBL" id="EDW06204.2"/>
    </source>
</evidence>